<dbReference type="PANTHER" id="PTHR48095:SF5">
    <property type="entry name" value="BLL7292 PROTEIN"/>
    <property type="match status" value="1"/>
</dbReference>
<dbReference type="Gene3D" id="3.40.50.20">
    <property type="match status" value="1"/>
</dbReference>
<dbReference type="InterPro" id="IPR005481">
    <property type="entry name" value="BC-like_N"/>
</dbReference>
<feature type="compositionally biased region" description="Polar residues" evidence="10">
    <location>
        <begin position="483"/>
        <end position="493"/>
    </location>
</feature>
<dbReference type="SUPFAM" id="SSF51246">
    <property type="entry name" value="Rudiment single hybrid motif"/>
    <property type="match status" value="1"/>
</dbReference>
<evidence type="ECO:0000259" key="11">
    <source>
        <dbReference type="PROSITE" id="PS50968"/>
    </source>
</evidence>
<dbReference type="SUPFAM" id="SSF52096">
    <property type="entry name" value="ClpP/crotonase"/>
    <property type="match status" value="2"/>
</dbReference>
<dbReference type="PROSITE" id="PS50968">
    <property type="entry name" value="BIOTINYL_LIPOYL"/>
    <property type="match status" value="1"/>
</dbReference>
<dbReference type="PANTHER" id="PTHR48095">
    <property type="entry name" value="PYRUVATE CARBOXYLASE SUBUNIT A"/>
    <property type="match status" value="1"/>
</dbReference>
<dbReference type="InterPro" id="IPR011763">
    <property type="entry name" value="COA_CT_C"/>
</dbReference>
<dbReference type="Pfam" id="PF00364">
    <property type="entry name" value="Biotin_lipoyl"/>
    <property type="match status" value="1"/>
</dbReference>
<feature type="domain" description="Lipoyl-binding" evidence="11">
    <location>
        <begin position="490"/>
        <end position="568"/>
    </location>
</feature>
<dbReference type="PROSITE" id="PS50975">
    <property type="entry name" value="ATP_GRASP"/>
    <property type="match status" value="1"/>
</dbReference>
<dbReference type="Pfam" id="PF02786">
    <property type="entry name" value="CPSase_L_D2"/>
    <property type="match status" value="1"/>
</dbReference>
<dbReference type="InterPro" id="IPR011053">
    <property type="entry name" value="Single_hybrid_motif"/>
</dbReference>
<reference evidence="16 17" key="1">
    <citation type="submission" date="2016-10" db="EMBL/GenBank/DDBJ databases">
        <authorList>
            <person name="Varghese N."/>
            <person name="Submissions S."/>
        </authorList>
    </citation>
    <scope>NUCLEOTIDE SEQUENCE [LARGE SCALE GENOMIC DNA]</scope>
    <source>
        <strain evidence="16 17">LMG 22274</strain>
    </source>
</reference>
<dbReference type="GO" id="GO:0005524">
    <property type="term" value="F:ATP binding"/>
    <property type="evidence" value="ECO:0007669"/>
    <property type="project" value="UniProtKB-UniRule"/>
</dbReference>
<sequence length="1116" mass="118380">MTNSASPAPHAALRSLLIANRGEIAVRIARAAAEANLRSVAVYAEDDAQSLHVRRADLAVPLAGRGAAAYLDIAQLVEAARANGCDAVHPGYGFLSESAEFARACAAAGLRFVGPSPLVLDTFGDKARARELATRCGVPLAAGSNRAATLDEARALLAEHGAIMVKALAGGGGRGMRAVRDAANLADAWARCESEARAAFGNGALYVERLIEHARHVEVQIVGDGTHVSHLWERDCSVQRRHQKVIEIAPAPHLDGALRRKIIDAALTLARAVQYRGICTFEFLVDTARGDFVFMEANPRVQVEHCVTEAVTGVDLVRTQLRLAEGATLADLRLQDPPPVRGFAVQARVNLETMQPDGSARAAGGTLSAYEPPSGAGLRVDGYGYAGYTTSPSYDSLLAKVIAHADDFAGALRRAYRGLSEFRLEGVANTLPFLQTVLQRPELPGYDIDTRFIERHIGELIASGGQAHPQLHFRADQPGGAHSPSNIDAQSADSAPPGCVPLVAPSQGVLVSLDVQPGDAVAVGQQVAVLEAMKMEFVVQATQSGIVRALALEPGGSVFEGAPLLFIEPAEVAAAGIETEASRDLAHIRADLAEVLERHALTRDERRPHAVAKRRKTGQRTARENLDDLLDADSFVEYGALALAAQRGRRPLDELIAQSPADGLIAGIGTVNAARFGAQAARCMAIAYDYTVFAGTQGMMSHKKTDRMLQLAEQWRLPLVLFAEGGGGRPGDTDHVGVAGLDCRTFASMARLSGQVPLVGVVSGRCFAGNAALLGCCDVIIATRNASIGMAGPAMIEGGGLGKFSPEEVGPTSVQSPNGVIDILVDDEAAAVRVAKQYLSYFQGPFASFAQEGDGDCADQRLLREAIPENRLRVYDIRRVIDTLADTGSALELRRDFAPGLITAFVRIEGKPFGLLANNPMHLGGAIDAQAGDKAARFMQLCDTFGIPLVSLCDTPGFMVGPDSEKQATVRHVSRMFVAGASLRVPFFTVVLRKGYGLGAQAMAAGSFHAPLFTIAWPSGEFGAMGLEGAVRLGYAKELAAIDDPAERQALFERMVADAYRNGKAINMASFLEIDGVIDPADTRRWLMRGLNASPPPANGSTAAAHDAKRRFVDTW</sequence>
<dbReference type="InterPro" id="IPR005479">
    <property type="entry name" value="CPAse_ATP-bd"/>
</dbReference>
<dbReference type="Pfam" id="PF01039">
    <property type="entry name" value="Carboxyl_trans"/>
    <property type="match status" value="1"/>
</dbReference>
<evidence type="ECO:0000256" key="4">
    <source>
        <dbReference type="ARBA" id="ARBA00022598"/>
    </source>
</evidence>
<keyword evidence="6 9" id="KW-0067">ATP-binding</keyword>
<dbReference type="InterPro" id="IPR011764">
    <property type="entry name" value="Biotin_carboxylation_dom"/>
</dbReference>
<dbReference type="InterPro" id="IPR016185">
    <property type="entry name" value="PreATP-grasp_dom_sf"/>
</dbReference>
<feature type="domain" description="CoA carboxyltransferase N-terminal" evidence="14">
    <location>
        <begin position="589"/>
        <end position="854"/>
    </location>
</feature>
<evidence type="ECO:0000256" key="8">
    <source>
        <dbReference type="ARBA" id="ARBA00023268"/>
    </source>
</evidence>
<dbReference type="Gene3D" id="3.30.470.20">
    <property type="entry name" value="ATP-grasp fold, B domain"/>
    <property type="match status" value="1"/>
</dbReference>
<dbReference type="InterPro" id="IPR034733">
    <property type="entry name" value="AcCoA_carboxyl_beta"/>
</dbReference>
<evidence type="ECO:0000259" key="13">
    <source>
        <dbReference type="PROSITE" id="PS50979"/>
    </source>
</evidence>
<dbReference type="SMART" id="SM00878">
    <property type="entry name" value="Biotin_carb_C"/>
    <property type="match status" value="1"/>
</dbReference>
<dbReference type="InterPro" id="IPR013815">
    <property type="entry name" value="ATP_grasp_subdomain_1"/>
</dbReference>
<dbReference type="SUPFAM" id="SSF52440">
    <property type="entry name" value="PreATP-grasp domain"/>
    <property type="match status" value="1"/>
</dbReference>
<dbReference type="PROSITE" id="PS50979">
    <property type="entry name" value="BC"/>
    <property type="match status" value="1"/>
</dbReference>
<dbReference type="Proteomes" id="UP000183529">
    <property type="component" value="Unassembled WGS sequence"/>
</dbReference>
<evidence type="ECO:0000313" key="16">
    <source>
        <dbReference type="EMBL" id="SEJ16325.1"/>
    </source>
</evidence>
<evidence type="ECO:0000256" key="3">
    <source>
        <dbReference type="ARBA" id="ARBA00013058"/>
    </source>
</evidence>
<dbReference type="InterPro" id="IPR000089">
    <property type="entry name" value="Biotin_lipoyl"/>
</dbReference>
<name>A0AAQ1JSM1_9BURK</name>
<dbReference type="PROSITE" id="PS00867">
    <property type="entry name" value="CPSASE_2"/>
    <property type="match status" value="1"/>
</dbReference>
<evidence type="ECO:0000256" key="7">
    <source>
        <dbReference type="ARBA" id="ARBA00023267"/>
    </source>
</evidence>
<dbReference type="Gene3D" id="2.40.50.100">
    <property type="match status" value="1"/>
</dbReference>
<keyword evidence="4" id="KW-0436">Ligase</keyword>
<feature type="domain" description="Biotin carboxylation" evidence="13">
    <location>
        <begin position="12"/>
        <end position="458"/>
    </location>
</feature>
<dbReference type="SUPFAM" id="SSF51230">
    <property type="entry name" value="Single hybrid motif"/>
    <property type="match status" value="1"/>
</dbReference>
<dbReference type="GO" id="GO:0046872">
    <property type="term" value="F:metal ion binding"/>
    <property type="evidence" value="ECO:0007669"/>
    <property type="project" value="InterPro"/>
</dbReference>
<feature type="region of interest" description="Disordered" evidence="10">
    <location>
        <begin position="475"/>
        <end position="497"/>
    </location>
</feature>
<evidence type="ECO:0000256" key="9">
    <source>
        <dbReference type="PROSITE-ProRule" id="PRU00409"/>
    </source>
</evidence>
<feature type="domain" description="ATP-grasp" evidence="12">
    <location>
        <begin position="130"/>
        <end position="325"/>
    </location>
</feature>
<dbReference type="InterPro" id="IPR051602">
    <property type="entry name" value="ACC_Biotin_Carboxylase"/>
</dbReference>
<dbReference type="InterPro" id="IPR011054">
    <property type="entry name" value="Rudment_hybrid_motif"/>
</dbReference>
<dbReference type="EMBL" id="FNZM01000003">
    <property type="protein sequence ID" value="SEJ16325.1"/>
    <property type="molecule type" value="Genomic_DNA"/>
</dbReference>
<dbReference type="InterPro" id="IPR011761">
    <property type="entry name" value="ATP-grasp"/>
</dbReference>
<keyword evidence="5 9" id="KW-0547">Nucleotide-binding</keyword>
<comment type="caution">
    <text evidence="16">The sequence shown here is derived from an EMBL/GenBank/DDBJ whole genome shotgun (WGS) entry which is preliminary data.</text>
</comment>
<comment type="cofactor">
    <cofactor evidence="1">
        <name>biotin</name>
        <dbReference type="ChEBI" id="CHEBI:57586"/>
    </cofactor>
</comment>
<dbReference type="GO" id="GO:0003989">
    <property type="term" value="F:acetyl-CoA carboxylase activity"/>
    <property type="evidence" value="ECO:0007669"/>
    <property type="project" value="UniProtKB-EC"/>
</dbReference>
<dbReference type="RefSeq" id="WP_244144265.1">
    <property type="nucleotide sequence ID" value="NZ_CADFGN010000001.1"/>
</dbReference>
<dbReference type="CDD" id="cd06850">
    <property type="entry name" value="biotinyl_domain"/>
    <property type="match status" value="1"/>
</dbReference>
<gene>
    <name evidence="16" type="ORF">SAMN05216550_1035</name>
</gene>
<dbReference type="AlphaFoldDB" id="A0AAQ1JSM1"/>
<evidence type="ECO:0000259" key="14">
    <source>
        <dbReference type="PROSITE" id="PS50980"/>
    </source>
</evidence>
<evidence type="ECO:0000259" key="15">
    <source>
        <dbReference type="PROSITE" id="PS50989"/>
    </source>
</evidence>
<evidence type="ECO:0000313" key="17">
    <source>
        <dbReference type="Proteomes" id="UP000183529"/>
    </source>
</evidence>
<evidence type="ECO:0000256" key="2">
    <source>
        <dbReference type="ARBA" id="ARBA00004956"/>
    </source>
</evidence>
<organism evidence="16 17">
    <name type="scientific">Paraburkholderia tropica</name>
    <dbReference type="NCBI Taxonomy" id="92647"/>
    <lineage>
        <taxon>Bacteria</taxon>
        <taxon>Pseudomonadati</taxon>
        <taxon>Pseudomonadota</taxon>
        <taxon>Betaproteobacteria</taxon>
        <taxon>Burkholderiales</taxon>
        <taxon>Burkholderiaceae</taxon>
        <taxon>Paraburkholderia</taxon>
    </lineage>
</organism>
<dbReference type="PROSITE" id="PS50980">
    <property type="entry name" value="COA_CT_NTER"/>
    <property type="match status" value="1"/>
</dbReference>
<evidence type="ECO:0000256" key="5">
    <source>
        <dbReference type="ARBA" id="ARBA00022741"/>
    </source>
</evidence>
<evidence type="ECO:0000256" key="1">
    <source>
        <dbReference type="ARBA" id="ARBA00001953"/>
    </source>
</evidence>
<proteinExistence type="predicted"/>
<dbReference type="InterPro" id="IPR011762">
    <property type="entry name" value="COA_CT_N"/>
</dbReference>
<keyword evidence="7" id="KW-0092">Biotin</keyword>
<dbReference type="PROSITE" id="PS50989">
    <property type="entry name" value="COA_CT_CTER"/>
    <property type="match status" value="1"/>
</dbReference>
<keyword evidence="8" id="KW-0511">Multifunctional enzyme</keyword>
<dbReference type="Pfam" id="PF00289">
    <property type="entry name" value="Biotin_carb_N"/>
    <property type="match status" value="1"/>
</dbReference>
<dbReference type="InterPro" id="IPR029045">
    <property type="entry name" value="ClpP/crotonase-like_dom_sf"/>
</dbReference>
<comment type="pathway">
    <text evidence="2">Lipid metabolism; malonyl-CoA biosynthesis; malonyl-CoA from acetyl-CoA: step 1/1.</text>
</comment>
<dbReference type="InterPro" id="IPR005482">
    <property type="entry name" value="Biotin_COase_C"/>
</dbReference>
<evidence type="ECO:0000256" key="6">
    <source>
        <dbReference type="ARBA" id="ARBA00022840"/>
    </source>
</evidence>
<dbReference type="EC" id="6.4.1.2" evidence="3"/>
<feature type="domain" description="CoA carboxyltransferase C-terminal" evidence="15">
    <location>
        <begin position="858"/>
        <end position="1093"/>
    </location>
</feature>
<dbReference type="Gene3D" id="3.90.226.10">
    <property type="entry name" value="2-enoyl-CoA Hydratase, Chain A, domain 1"/>
    <property type="match status" value="2"/>
</dbReference>
<protein>
    <recommendedName>
        <fullName evidence="3">acetyl-CoA carboxylase</fullName>
        <ecNumber evidence="3">6.4.1.2</ecNumber>
    </recommendedName>
</protein>
<dbReference type="SUPFAM" id="SSF56059">
    <property type="entry name" value="Glutathione synthetase ATP-binding domain-like"/>
    <property type="match status" value="1"/>
</dbReference>
<dbReference type="Pfam" id="PF02785">
    <property type="entry name" value="Biotin_carb_C"/>
    <property type="match status" value="1"/>
</dbReference>
<dbReference type="Gene3D" id="3.30.1490.20">
    <property type="entry name" value="ATP-grasp fold, A domain"/>
    <property type="match status" value="1"/>
</dbReference>
<dbReference type="PROSITE" id="PS00188">
    <property type="entry name" value="BIOTIN"/>
    <property type="match status" value="1"/>
</dbReference>
<accession>A0AAQ1JSM1</accession>
<dbReference type="InterPro" id="IPR001882">
    <property type="entry name" value="Biotin_BS"/>
</dbReference>
<evidence type="ECO:0000259" key="12">
    <source>
        <dbReference type="PROSITE" id="PS50975"/>
    </source>
</evidence>
<evidence type="ECO:0000256" key="10">
    <source>
        <dbReference type="SAM" id="MobiDB-lite"/>
    </source>
</evidence>